<dbReference type="GO" id="GO:0015074">
    <property type="term" value="P:DNA integration"/>
    <property type="evidence" value="ECO:0007669"/>
    <property type="project" value="InterPro"/>
</dbReference>
<dbReference type="GO" id="GO:0003676">
    <property type="term" value="F:nucleic acid binding"/>
    <property type="evidence" value="ECO:0007669"/>
    <property type="project" value="InterPro"/>
</dbReference>
<gene>
    <name evidence="2" type="ORF">ENP70_06540</name>
</gene>
<name>A0A7C1NVE8_9HYPH</name>
<dbReference type="InterPro" id="IPR036397">
    <property type="entry name" value="RNaseH_sf"/>
</dbReference>
<comment type="caution">
    <text evidence="2">The sequence shown here is derived from an EMBL/GenBank/DDBJ whole genome shotgun (WGS) entry which is preliminary data.</text>
</comment>
<dbReference type="Gene3D" id="3.30.420.10">
    <property type="entry name" value="Ribonuclease H-like superfamily/Ribonuclease H"/>
    <property type="match status" value="1"/>
</dbReference>
<accession>A0A7C1NVE8</accession>
<dbReference type="SUPFAM" id="SSF53098">
    <property type="entry name" value="Ribonuclease H-like"/>
    <property type="match status" value="1"/>
</dbReference>
<evidence type="ECO:0000313" key="2">
    <source>
        <dbReference type="EMBL" id="HEB43348.1"/>
    </source>
</evidence>
<proteinExistence type="predicted"/>
<protein>
    <recommendedName>
        <fullName evidence="1">Integrase catalytic domain-containing protein</fullName>
    </recommendedName>
</protein>
<feature type="domain" description="Integrase catalytic" evidence="1">
    <location>
        <begin position="291"/>
        <end position="508"/>
    </location>
</feature>
<dbReference type="InterPro" id="IPR012337">
    <property type="entry name" value="RNaseH-like_sf"/>
</dbReference>
<sequence length="753" mass="85051">MANPKYKAVIKSLARITELDKVLVNDVEYMWDCDVRGGKVFIEMAGSHRAVTFSDELIQKMLREDRMIVLQGYHSARMAERRGTIALEHMSMMDETKLAKAMTRLTWVELYLQAKSANRGKGPGSDKTMEPIMDAVKREFMKKAKASEKANERKVQYTNAGKFELKAPSASSLRGWLRRYFAADCDISGLIDGHKGDRSTKYTAEESNLHSRFVLKYASTTKPSIKQLHRRMVATFNRLNRSRSPDNRLRAISETWLRKKINQLPDFYKMAGREGQRKARMYFQAAMRGVDRGVPLQRGEGDEWTVDIHALLAESLVWAELTPKERKAFETVRLTFSGVIDVATKCIFGLRITDTAPSIETAYATLEMTTRDKTFLAEAAGCRYPWEMCGTFRSIGLDSATWFVSDGIKGALLDSGCRSIYPPSGEPYLRGTIERFFRTISSLGLQEFSGQTFSNVVDKGDSNPEEDASVRKDLLVNIFIRLIVDVYHNTPHAGLGGMTPRQAWLEMTRKHPVAPAPTGWLRRNIYGVPLQRKITKHGITFDDIQFQSPEIQAMRRDDKDQWVDIKIDRYSLHEISVINGDAMYRVPAVMNGLKDVSIWQWKAAKERLRVSDRQYLEFTQSAVDDAIEWAAEQADVARAELELGTPVLSGETFEQLEGKLDRFIRIVGVSSEHVEAIQNQIAFQPELRRLFGMTSTLKAKAEVTPALARVLTPLPIQPQDAAALGAVSAKTKRRLISKAKPASPPEDEFGMPD</sequence>
<dbReference type="InterPro" id="IPR001584">
    <property type="entry name" value="Integrase_cat-core"/>
</dbReference>
<reference evidence="2" key="1">
    <citation type="journal article" date="2020" name="mSystems">
        <title>Genome- and Community-Level Interaction Insights into Carbon Utilization and Element Cycling Functions of Hydrothermarchaeota in Hydrothermal Sediment.</title>
        <authorList>
            <person name="Zhou Z."/>
            <person name="Liu Y."/>
            <person name="Xu W."/>
            <person name="Pan J."/>
            <person name="Luo Z.H."/>
            <person name="Li M."/>
        </authorList>
    </citation>
    <scope>NUCLEOTIDE SEQUENCE [LARGE SCALE GENOMIC DNA]</scope>
    <source>
        <strain evidence="2">SpSt-243</strain>
    </source>
</reference>
<organism evidence="2">
    <name type="scientific">Agrobacterium albertimagni</name>
    <dbReference type="NCBI Taxonomy" id="147266"/>
    <lineage>
        <taxon>Bacteria</taxon>
        <taxon>Pseudomonadati</taxon>
        <taxon>Pseudomonadota</taxon>
        <taxon>Alphaproteobacteria</taxon>
        <taxon>Hyphomicrobiales</taxon>
        <taxon>Rhizobiaceae</taxon>
        <taxon>Rhizobium/Agrobacterium group</taxon>
        <taxon>Agrobacterium</taxon>
    </lineage>
</organism>
<dbReference type="EMBL" id="DSKI01000344">
    <property type="protein sequence ID" value="HEB43348.1"/>
    <property type="molecule type" value="Genomic_DNA"/>
</dbReference>
<dbReference type="AlphaFoldDB" id="A0A7C1NVE8"/>
<evidence type="ECO:0000259" key="1">
    <source>
        <dbReference type="PROSITE" id="PS50994"/>
    </source>
</evidence>
<dbReference type="PROSITE" id="PS50994">
    <property type="entry name" value="INTEGRASE"/>
    <property type="match status" value="1"/>
</dbReference>